<dbReference type="GO" id="GO:0016705">
    <property type="term" value="F:oxidoreductase activity, acting on paired donors, with incorporation or reduction of molecular oxygen"/>
    <property type="evidence" value="ECO:0007669"/>
    <property type="project" value="InterPro"/>
</dbReference>
<proteinExistence type="inferred from homology"/>
<keyword evidence="3 9" id="KW-0349">Heme</keyword>
<keyword evidence="11" id="KW-0812">Transmembrane</keyword>
<gene>
    <name evidence="12" type="ORF">LITE_LOCUS12952</name>
</gene>
<evidence type="ECO:0000256" key="8">
    <source>
        <dbReference type="ARBA" id="ARBA00023136"/>
    </source>
</evidence>
<dbReference type="PRINTS" id="PR00463">
    <property type="entry name" value="EP450I"/>
</dbReference>
<keyword evidence="5 10" id="KW-0560">Oxidoreductase</keyword>
<comment type="subcellular location">
    <subcellularLocation>
        <location evidence="1">Membrane</location>
    </subcellularLocation>
</comment>
<dbReference type="PANTHER" id="PTHR47947:SF24">
    <property type="entry name" value="ISOFLAVONE 2'-HYDROXYLASE-LIKE"/>
    <property type="match status" value="1"/>
</dbReference>
<dbReference type="Gene3D" id="1.10.630.10">
    <property type="entry name" value="Cytochrome P450"/>
    <property type="match status" value="1"/>
</dbReference>
<evidence type="ECO:0000256" key="2">
    <source>
        <dbReference type="ARBA" id="ARBA00010617"/>
    </source>
</evidence>
<dbReference type="PANTHER" id="PTHR47947">
    <property type="entry name" value="CYTOCHROME P450 82C3-RELATED"/>
    <property type="match status" value="1"/>
</dbReference>
<dbReference type="PROSITE" id="PS00086">
    <property type="entry name" value="CYTOCHROME_P450"/>
    <property type="match status" value="1"/>
</dbReference>
<dbReference type="CDD" id="cd20653">
    <property type="entry name" value="CYP81"/>
    <property type="match status" value="1"/>
</dbReference>
<dbReference type="InterPro" id="IPR050651">
    <property type="entry name" value="Plant_Cytochrome_P450_Monoox"/>
</dbReference>
<dbReference type="GO" id="GO:0004497">
    <property type="term" value="F:monooxygenase activity"/>
    <property type="evidence" value="ECO:0007669"/>
    <property type="project" value="UniProtKB-KW"/>
</dbReference>
<comment type="cofactor">
    <cofactor evidence="9">
        <name>heme</name>
        <dbReference type="ChEBI" id="CHEBI:30413"/>
    </cofactor>
</comment>
<name>A0AAV0J709_9ROSI</name>
<keyword evidence="11" id="KW-1133">Transmembrane helix</keyword>
<evidence type="ECO:0000256" key="4">
    <source>
        <dbReference type="ARBA" id="ARBA00022723"/>
    </source>
</evidence>
<evidence type="ECO:0000256" key="5">
    <source>
        <dbReference type="ARBA" id="ARBA00023002"/>
    </source>
</evidence>
<dbReference type="InterPro" id="IPR036396">
    <property type="entry name" value="Cyt_P450_sf"/>
</dbReference>
<dbReference type="InterPro" id="IPR002401">
    <property type="entry name" value="Cyt_P450_E_grp-I"/>
</dbReference>
<dbReference type="InterPro" id="IPR017972">
    <property type="entry name" value="Cyt_P450_CS"/>
</dbReference>
<evidence type="ECO:0000256" key="1">
    <source>
        <dbReference type="ARBA" id="ARBA00004370"/>
    </source>
</evidence>
<dbReference type="SUPFAM" id="SSF48264">
    <property type="entry name" value="Cytochrome P450"/>
    <property type="match status" value="1"/>
</dbReference>
<evidence type="ECO:0008006" key="14">
    <source>
        <dbReference type="Google" id="ProtNLM"/>
    </source>
</evidence>
<protein>
    <recommendedName>
        <fullName evidence="14">Cytochrome P450</fullName>
    </recommendedName>
</protein>
<keyword evidence="7 10" id="KW-0503">Monooxygenase</keyword>
<evidence type="ECO:0000256" key="10">
    <source>
        <dbReference type="RuleBase" id="RU000461"/>
    </source>
</evidence>
<accession>A0AAV0J709</accession>
<dbReference type="FunFam" id="1.10.630.10:FF:000023">
    <property type="entry name" value="Cytochrome P450 family protein"/>
    <property type="match status" value="1"/>
</dbReference>
<dbReference type="GO" id="GO:0016020">
    <property type="term" value="C:membrane"/>
    <property type="evidence" value="ECO:0007669"/>
    <property type="project" value="UniProtKB-SubCell"/>
</dbReference>
<feature type="transmembrane region" description="Helical" evidence="11">
    <location>
        <begin position="6"/>
        <end position="28"/>
    </location>
</feature>
<dbReference type="PRINTS" id="PR00385">
    <property type="entry name" value="P450"/>
</dbReference>
<dbReference type="InterPro" id="IPR001128">
    <property type="entry name" value="Cyt_P450"/>
</dbReference>
<feature type="binding site" description="axial binding residue" evidence="9">
    <location>
        <position position="451"/>
    </location>
    <ligand>
        <name>heme</name>
        <dbReference type="ChEBI" id="CHEBI:30413"/>
    </ligand>
    <ligandPart>
        <name>Fe</name>
        <dbReference type="ChEBI" id="CHEBI:18248"/>
    </ligandPart>
</feature>
<evidence type="ECO:0000256" key="7">
    <source>
        <dbReference type="ARBA" id="ARBA00023033"/>
    </source>
</evidence>
<sequence length="513" mass="57695">MDLQSAFQNISGYLFLPLFFLYLAHLTLKSTTTARRLRRKLPPSPPSAIPILGHVSLLKPPIHRTFHALAQDHGPIFSLRLGSRLAVVVSSASLAEECFTKNDVVFANRPELIMSKHIGYNYTTMTQAPYGDHWRNLRRIGAVEIFSAHRLNALLPIRREEVHRLASRLAAAGSFPRVVELKSAFHELTFDTMMRMVAGKRFYGDGDEQARDFREVIKEVVSRSGATNPGDFSPVLRWLDGGKFEKTVAGLARRTDSFLQKLIEEHRSKKEGLDSANTMLDHLHINVMLFFLSIFFKSSNLKTCVLLGVSQVMLLAGSDTSAVTLEWAMANLLNHPDILVKAREELDKQIGEERLVDEADISNLPYLRNIISETLRLYPAAPLLVPHVSSEDCVVGGYHLPRDTMLLVNAWAIHRDPNLWDDPTSFRPERYENGGKESYKLIPFGLGRRSCPGAGLAQRVVGFTLGTLIQCFEWERSGVEEVDMNEGKGITMPKEKPLEAICINRPIVHKFIC</sequence>
<evidence type="ECO:0000256" key="6">
    <source>
        <dbReference type="ARBA" id="ARBA00023004"/>
    </source>
</evidence>
<dbReference type="Proteomes" id="UP001154282">
    <property type="component" value="Unassembled WGS sequence"/>
</dbReference>
<keyword evidence="8 11" id="KW-0472">Membrane</keyword>
<dbReference type="AlphaFoldDB" id="A0AAV0J709"/>
<reference evidence="12" key="1">
    <citation type="submission" date="2022-08" db="EMBL/GenBank/DDBJ databases">
        <authorList>
            <person name="Gutierrez-Valencia J."/>
        </authorList>
    </citation>
    <scope>NUCLEOTIDE SEQUENCE</scope>
</reference>
<organism evidence="12 13">
    <name type="scientific">Linum tenue</name>
    <dbReference type="NCBI Taxonomy" id="586396"/>
    <lineage>
        <taxon>Eukaryota</taxon>
        <taxon>Viridiplantae</taxon>
        <taxon>Streptophyta</taxon>
        <taxon>Embryophyta</taxon>
        <taxon>Tracheophyta</taxon>
        <taxon>Spermatophyta</taxon>
        <taxon>Magnoliopsida</taxon>
        <taxon>eudicotyledons</taxon>
        <taxon>Gunneridae</taxon>
        <taxon>Pentapetalae</taxon>
        <taxon>rosids</taxon>
        <taxon>fabids</taxon>
        <taxon>Malpighiales</taxon>
        <taxon>Linaceae</taxon>
        <taxon>Linum</taxon>
    </lineage>
</organism>
<dbReference type="EMBL" id="CAMGYJ010000004">
    <property type="protein sequence ID" value="CAI0405698.1"/>
    <property type="molecule type" value="Genomic_DNA"/>
</dbReference>
<evidence type="ECO:0000256" key="9">
    <source>
        <dbReference type="PIRSR" id="PIRSR602401-1"/>
    </source>
</evidence>
<dbReference type="GO" id="GO:0005506">
    <property type="term" value="F:iron ion binding"/>
    <property type="evidence" value="ECO:0007669"/>
    <property type="project" value="InterPro"/>
</dbReference>
<dbReference type="Pfam" id="PF00067">
    <property type="entry name" value="p450"/>
    <property type="match status" value="1"/>
</dbReference>
<evidence type="ECO:0000313" key="12">
    <source>
        <dbReference type="EMBL" id="CAI0405698.1"/>
    </source>
</evidence>
<comment type="caution">
    <text evidence="12">The sequence shown here is derived from an EMBL/GenBank/DDBJ whole genome shotgun (WGS) entry which is preliminary data.</text>
</comment>
<evidence type="ECO:0000313" key="13">
    <source>
        <dbReference type="Proteomes" id="UP001154282"/>
    </source>
</evidence>
<keyword evidence="6 9" id="KW-0408">Iron</keyword>
<dbReference type="GO" id="GO:0020037">
    <property type="term" value="F:heme binding"/>
    <property type="evidence" value="ECO:0007669"/>
    <property type="project" value="InterPro"/>
</dbReference>
<evidence type="ECO:0000256" key="3">
    <source>
        <dbReference type="ARBA" id="ARBA00022617"/>
    </source>
</evidence>
<keyword evidence="13" id="KW-1185">Reference proteome</keyword>
<keyword evidence="4 9" id="KW-0479">Metal-binding</keyword>
<comment type="similarity">
    <text evidence="2 10">Belongs to the cytochrome P450 family.</text>
</comment>
<evidence type="ECO:0000256" key="11">
    <source>
        <dbReference type="SAM" id="Phobius"/>
    </source>
</evidence>